<dbReference type="Proteomes" id="UP001458880">
    <property type="component" value="Unassembled WGS sequence"/>
</dbReference>
<protein>
    <submittedName>
        <fullName evidence="2">Uncharacterized protein</fullName>
    </submittedName>
</protein>
<organism evidence="2 3">
    <name type="scientific">Popillia japonica</name>
    <name type="common">Japanese beetle</name>
    <dbReference type="NCBI Taxonomy" id="7064"/>
    <lineage>
        <taxon>Eukaryota</taxon>
        <taxon>Metazoa</taxon>
        <taxon>Ecdysozoa</taxon>
        <taxon>Arthropoda</taxon>
        <taxon>Hexapoda</taxon>
        <taxon>Insecta</taxon>
        <taxon>Pterygota</taxon>
        <taxon>Neoptera</taxon>
        <taxon>Endopterygota</taxon>
        <taxon>Coleoptera</taxon>
        <taxon>Polyphaga</taxon>
        <taxon>Scarabaeiformia</taxon>
        <taxon>Scarabaeidae</taxon>
        <taxon>Rutelinae</taxon>
        <taxon>Popillia</taxon>
    </lineage>
</organism>
<dbReference type="AlphaFoldDB" id="A0AAW1JFE6"/>
<keyword evidence="3" id="KW-1185">Reference proteome</keyword>
<sequence>MAAGSAVSSDTELDFEFSPEGGETTGGGMGSEQDAMAGVSEQPAPSDLAESIKVLVREQTAHALREINVNSRHGGCTSRGESRVGGDILEPYDPQDKDQNVDRWLAKIDQMGAIHHWSEYERSCYMQAKLHRWLAKIDQMGAIHHWSEYERSCYMQAKLRGAKRTWF</sequence>
<gene>
    <name evidence="2" type="ORF">QE152_g30573</name>
</gene>
<dbReference type="EMBL" id="JASPKY010000413">
    <property type="protein sequence ID" value="KAK9701518.1"/>
    <property type="molecule type" value="Genomic_DNA"/>
</dbReference>
<evidence type="ECO:0000313" key="3">
    <source>
        <dbReference type="Proteomes" id="UP001458880"/>
    </source>
</evidence>
<proteinExistence type="predicted"/>
<comment type="caution">
    <text evidence="2">The sequence shown here is derived from an EMBL/GenBank/DDBJ whole genome shotgun (WGS) entry which is preliminary data.</text>
</comment>
<evidence type="ECO:0000313" key="2">
    <source>
        <dbReference type="EMBL" id="KAK9701518.1"/>
    </source>
</evidence>
<feature type="compositionally biased region" description="Polar residues" evidence="1">
    <location>
        <begin position="1"/>
        <end position="10"/>
    </location>
</feature>
<name>A0AAW1JFE6_POPJA</name>
<accession>A0AAW1JFE6</accession>
<feature type="region of interest" description="Disordered" evidence="1">
    <location>
        <begin position="1"/>
        <end position="46"/>
    </location>
</feature>
<feature type="region of interest" description="Disordered" evidence="1">
    <location>
        <begin position="71"/>
        <end position="95"/>
    </location>
</feature>
<reference evidence="2 3" key="1">
    <citation type="journal article" date="2024" name="BMC Genomics">
        <title>De novo assembly and annotation of Popillia japonica's genome with initial clues to its potential as an invasive pest.</title>
        <authorList>
            <person name="Cucini C."/>
            <person name="Boschi S."/>
            <person name="Funari R."/>
            <person name="Cardaioli E."/>
            <person name="Iannotti N."/>
            <person name="Marturano G."/>
            <person name="Paoli F."/>
            <person name="Bruttini M."/>
            <person name="Carapelli A."/>
            <person name="Frati F."/>
            <person name="Nardi F."/>
        </authorList>
    </citation>
    <scope>NUCLEOTIDE SEQUENCE [LARGE SCALE GENOMIC DNA]</scope>
    <source>
        <strain evidence="2">DMR45628</strain>
    </source>
</reference>
<evidence type="ECO:0000256" key="1">
    <source>
        <dbReference type="SAM" id="MobiDB-lite"/>
    </source>
</evidence>